<dbReference type="AlphaFoldDB" id="A0AAJ0B820"/>
<dbReference type="Proteomes" id="UP001239445">
    <property type="component" value="Unassembled WGS sequence"/>
</dbReference>
<organism evidence="3 4">
    <name type="scientific">Echria macrotheca</name>
    <dbReference type="NCBI Taxonomy" id="438768"/>
    <lineage>
        <taxon>Eukaryota</taxon>
        <taxon>Fungi</taxon>
        <taxon>Dikarya</taxon>
        <taxon>Ascomycota</taxon>
        <taxon>Pezizomycotina</taxon>
        <taxon>Sordariomycetes</taxon>
        <taxon>Sordariomycetidae</taxon>
        <taxon>Sordariales</taxon>
        <taxon>Schizotheciaceae</taxon>
        <taxon>Echria</taxon>
    </lineage>
</organism>
<comment type="caution">
    <text evidence="3">The sequence shown here is derived from an EMBL/GenBank/DDBJ whole genome shotgun (WGS) entry which is preliminary data.</text>
</comment>
<dbReference type="Gene3D" id="3.40.50.300">
    <property type="entry name" value="P-loop containing nucleotide triphosphate hydrolases"/>
    <property type="match status" value="1"/>
</dbReference>
<dbReference type="InterPro" id="IPR056693">
    <property type="entry name" value="DUF7791"/>
</dbReference>
<proteinExistence type="predicted"/>
<gene>
    <name evidence="3" type="ORF">QBC47DRAFT_268160</name>
</gene>
<sequence>ERERSIDAAFASTFDWVYCDPTEYDKPWDNFDSFLLKDASTYWVTGKPGSGKSTLIKYIAENSSTTEKLNAWAQDHDLFVAQHYFSYRASELQRSEIGMLRSLLHQILQDQPDFIKQGFSERYRVLCSTAGGVSGEFGTEELRTCLRRVIDSRISAFFLFIIDGLDESNTKRKGLPKLVEYINSLGTHRNVKVLISSRPWPEIEESLEGCPRLKVHELTRDDIRYFTESKINNHHRSRTLQLQDPTAINQLVTEIVDSSSGVFLWVALVVQSLLQGLRNHDTISDLFARLQELPKELDDLFRHMWEQVDPRYKAQASRLLQLVKYGTIHGHISVLGISFAEEDEKFATELEVKPLTKETCDYRIGTTRGHLLARCAGLVEV</sequence>
<dbReference type="Pfam" id="PF24883">
    <property type="entry name" value="NPHP3_N"/>
    <property type="match status" value="1"/>
</dbReference>
<dbReference type="InterPro" id="IPR007111">
    <property type="entry name" value="NACHT_NTPase"/>
</dbReference>
<evidence type="ECO:0000313" key="4">
    <source>
        <dbReference type="Proteomes" id="UP001239445"/>
    </source>
</evidence>
<dbReference type="EMBL" id="MU839837">
    <property type="protein sequence ID" value="KAK1753395.1"/>
    <property type="molecule type" value="Genomic_DNA"/>
</dbReference>
<dbReference type="SUPFAM" id="SSF52540">
    <property type="entry name" value="P-loop containing nucleoside triphosphate hydrolases"/>
    <property type="match status" value="1"/>
</dbReference>
<feature type="non-terminal residue" evidence="3">
    <location>
        <position position="1"/>
    </location>
</feature>
<dbReference type="PROSITE" id="PS50837">
    <property type="entry name" value="NACHT"/>
    <property type="match status" value="1"/>
</dbReference>
<keyword evidence="4" id="KW-1185">Reference proteome</keyword>
<feature type="non-terminal residue" evidence="3">
    <location>
        <position position="381"/>
    </location>
</feature>
<evidence type="ECO:0000313" key="3">
    <source>
        <dbReference type="EMBL" id="KAK1753395.1"/>
    </source>
</evidence>
<name>A0AAJ0B820_9PEZI</name>
<accession>A0AAJ0B820</accession>
<evidence type="ECO:0000259" key="2">
    <source>
        <dbReference type="PROSITE" id="PS50837"/>
    </source>
</evidence>
<dbReference type="PANTHER" id="PTHR10039">
    <property type="entry name" value="AMELOGENIN"/>
    <property type="match status" value="1"/>
</dbReference>
<dbReference type="PANTHER" id="PTHR10039:SF5">
    <property type="entry name" value="NACHT DOMAIN-CONTAINING PROTEIN"/>
    <property type="match status" value="1"/>
</dbReference>
<dbReference type="InterPro" id="IPR056884">
    <property type="entry name" value="NPHP3-like_N"/>
</dbReference>
<reference evidence="3" key="1">
    <citation type="submission" date="2023-06" db="EMBL/GenBank/DDBJ databases">
        <title>Genome-scale phylogeny and comparative genomics of the fungal order Sordariales.</title>
        <authorList>
            <consortium name="Lawrence Berkeley National Laboratory"/>
            <person name="Hensen N."/>
            <person name="Bonometti L."/>
            <person name="Westerberg I."/>
            <person name="Brannstrom I.O."/>
            <person name="Guillou S."/>
            <person name="Cros-Aarteil S."/>
            <person name="Calhoun S."/>
            <person name="Haridas S."/>
            <person name="Kuo A."/>
            <person name="Mondo S."/>
            <person name="Pangilinan J."/>
            <person name="Riley R."/>
            <person name="Labutti K."/>
            <person name="Andreopoulos B."/>
            <person name="Lipzen A."/>
            <person name="Chen C."/>
            <person name="Yanf M."/>
            <person name="Daum C."/>
            <person name="Ng V."/>
            <person name="Clum A."/>
            <person name="Steindorff A."/>
            <person name="Ohm R."/>
            <person name="Martin F."/>
            <person name="Silar P."/>
            <person name="Natvig D."/>
            <person name="Lalanne C."/>
            <person name="Gautier V."/>
            <person name="Ament-Velasquez S.L."/>
            <person name="Kruys A."/>
            <person name="Hutchinson M.I."/>
            <person name="Powell A.J."/>
            <person name="Barry K."/>
            <person name="Miller A.N."/>
            <person name="Grigoriev I.V."/>
            <person name="Debuchy R."/>
            <person name="Gladieux P."/>
            <person name="Thoren M.H."/>
            <person name="Johannesson H."/>
        </authorList>
    </citation>
    <scope>NUCLEOTIDE SEQUENCE</scope>
    <source>
        <strain evidence="3">PSN4</strain>
    </source>
</reference>
<dbReference type="InterPro" id="IPR027417">
    <property type="entry name" value="P-loop_NTPase"/>
</dbReference>
<feature type="domain" description="NACHT" evidence="2">
    <location>
        <begin position="40"/>
        <end position="208"/>
    </location>
</feature>
<protein>
    <recommendedName>
        <fullName evidence="2">NACHT domain-containing protein</fullName>
    </recommendedName>
</protein>
<keyword evidence="1" id="KW-0677">Repeat</keyword>
<evidence type="ECO:0000256" key="1">
    <source>
        <dbReference type="ARBA" id="ARBA00022737"/>
    </source>
</evidence>
<dbReference type="Pfam" id="PF25053">
    <property type="entry name" value="DUF7791"/>
    <property type="match status" value="1"/>
</dbReference>